<dbReference type="EMBL" id="PFEN01000010">
    <property type="protein sequence ID" value="PJE69720.1"/>
    <property type="molecule type" value="Genomic_DNA"/>
</dbReference>
<dbReference type="Proteomes" id="UP000236946">
    <property type="component" value="Unassembled WGS sequence"/>
</dbReference>
<dbReference type="GO" id="GO:0016301">
    <property type="term" value="F:kinase activity"/>
    <property type="evidence" value="ECO:0007669"/>
    <property type="project" value="UniProtKB-KW"/>
</dbReference>
<keyword evidence="1" id="KW-0418">Kinase</keyword>
<dbReference type="InterPro" id="IPR036393">
    <property type="entry name" value="AceGlu_kinase-like_sf"/>
</dbReference>
<reference evidence="2" key="1">
    <citation type="submission" date="2017-09" db="EMBL/GenBank/DDBJ databases">
        <title>Depth-based differentiation of microbial function through sediment-hosted aquifers and enrichment of novel symbionts in the deep terrestrial subsurface.</title>
        <authorList>
            <person name="Probst A.J."/>
            <person name="Ladd B."/>
            <person name="Jarett J.K."/>
            <person name="Geller-Mcgrath D.E."/>
            <person name="Sieber C.M.K."/>
            <person name="Emerson J.B."/>
            <person name="Anantharaman K."/>
            <person name="Thomas B.C."/>
            <person name="Malmstrom R."/>
            <person name="Stieglmeier M."/>
            <person name="Klingl A."/>
            <person name="Woyke T."/>
            <person name="Ryan C.M."/>
            <person name="Banfield J.F."/>
        </authorList>
    </citation>
    <scope>NUCLEOTIDE SEQUENCE [LARGE SCALE GENOMIC DNA]</scope>
</reference>
<keyword evidence="1" id="KW-0808">Transferase</keyword>
<dbReference type="AlphaFoldDB" id="A0A2H9T1W5"/>
<evidence type="ECO:0000313" key="2">
    <source>
        <dbReference type="Proteomes" id="UP000236946"/>
    </source>
</evidence>
<name>A0A2H9T1W5_9BACT</name>
<proteinExistence type="predicted"/>
<comment type="caution">
    <text evidence="1">The sequence shown here is derived from an EMBL/GenBank/DDBJ whole genome shotgun (WGS) entry which is preliminary data.</text>
</comment>
<sequence length="64" mass="7371">KISWTDFRRLLPRKWRPGLNSPFDPVASKEAEKAGIEVVILNGKKIKNLENYLLGKKFFGTIIK</sequence>
<dbReference type="Gene3D" id="3.40.1160.10">
    <property type="entry name" value="Acetylglutamate kinase-like"/>
    <property type="match status" value="1"/>
</dbReference>
<feature type="non-terminal residue" evidence="1">
    <location>
        <position position="1"/>
    </location>
</feature>
<gene>
    <name evidence="1" type="ORF">COU98_00495</name>
</gene>
<accession>A0A2H9T1W5</accession>
<dbReference type="SUPFAM" id="SSF53633">
    <property type="entry name" value="Carbamate kinase-like"/>
    <property type="match status" value="1"/>
</dbReference>
<protein>
    <submittedName>
        <fullName evidence="1">UMP kinase</fullName>
    </submittedName>
</protein>
<organism evidence="1 2">
    <name type="scientific">Candidatus Staskawiczbacteria bacterium CG10_big_fil_rev_8_21_14_0_10_38_10</name>
    <dbReference type="NCBI Taxonomy" id="1974891"/>
    <lineage>
        <taxon>Bacteria</taxon>
        <taxon>Candidatus Staskawicziibacteriota</taxon>
    </lineage>
</organism>
<evidence type="ECO:0000313" key="1">
    <source>
        <dbReference type="EMBL" id="PJE69720.1"/>
    </source>
</evidence>